<dbReference type="CDD" id="cd06224">
    <property type="entry name" value="REM"/>
    <property type="match status" value="1"/>
</dbReference>
<evidence type="ECO:0000259" key="5">
    <source>
        <dbReference type="PROSITE" id="PS50211"/>
    </source>
</evidence>
<dbReference type="OrthoDB" id="10254377at2759"/>
<feature type="compositionally biased region" description="Polar residues" evidence="3">
    <location>
        <begin position="549"/>
        <end position="568"/>
    </location>
</feature>
<feature type="compositionally biased region" description="Basic and acidic residues" evidence="3">
    <location>
        <begin position="538"/>
        <end position="548"/>
    </location>
</feature>
<dbReference type="SUPFAM" id="SSF48366">
    <property type="entry name" value="Ras GEF"/>
    <property type="match status" value="1"/>
</dbReference>
<dbReference type="InterPro" id="IPR024224">
    <property type="entry name" value="DENND6"/>
</dbReference>
<dbReference type="SMART" id="SM00147">
    <property type="entry name" value="RasGEF"/>
    <property type="match status" value="1"/>
</dbReference>
<feature type="region of interest" description="Disordered" evidence="3">
    <location>
        <begin position="1672"/>
        <end position="1691"/>
    </location>
</feature>
<dbReference type="Proteomes" id="UP000316270">
    <property type="component" value="Chromosome 6"/>
</dbReference>
<dbReference type="GO" id="GO:0005085">
    <property type="term" value="F:guanyl-nucleotide exchange factor activity"/>
    <property type="evidence" value="ECO:0007669"/>
    <property type="project" value="UniProtKB-KW"/>
</dbReference>
<name>A0A517L828_9PEZI</name>
<gene>
    <name evidence="7" type="ORF">FKW77_009303</name>
</gene>
<keyword evidence="2" id="KW-0344">Guanine-nucleotide releasing factor</keyword>
<sequence length="2151" mass="239000">MEKLKQVLHVKQRGSPRHETSQEIDATNWTTFRHWALCFVVCNFNVDIGPEIELCYPEDTPLSTDDLSAICFNRQDSENDDDVTFHFNIRNNSPDVSLSSPNPPYGSADTLYGTVCFRQEFDSTTKRRFNQKSLVCISSHEFPAFFAKLLHIFTENGVISDPLKLQVACSEMSSWPAPVVGSQELHFLGYLLIYTPSPPHKSYPFQGLSSPAEMGPYAPSPIYAYESLGSWDYLLPHLSALTELYVVYEKMLLCESIIVLAKSPQLCSQLVSCLIDLLPPVPYAGTCKPYITMQSDFFALDKDLPKHFLIGVTNPFLLQRLMAAAKRSGAVPHVIYLKDSPGTIPLKQQNSHRSRRHSGAHDIPGGIRAQGPTKRFLKSDHAFLGTLDLTLKNPDVTIASIGPLVRRHFGELTGQVVAPLNRFLASQMAVSAFTPDGNPQYANFSEANFLSSLGKHGSAVNFRGQGPLQKHKTRDTFYRKFCQSGNFYSWLEMKTTLERQANAGNNGRIYLRPVVRPGNQRSLPTSSHAPTAILPDTPPRDSDADASLRRTSSNPRDTWFSSSCTPSESQRRPERHPSQGKDRKVDSPMPSPKRRLRKRSHSYSTVTEHTSRPSQEQQGTFKVVIHKPATASTQDVESNNPDHVQLPVLQVPIPHYRLGTPQFAAEGRAILRSSWYTRSGSTREEFRASNASNAGYDKLLRTQTLRSSMASRRHSEAFPRPLFHRKSTVEMLSTRSSLPPHSEARQSIVAVAPRIYDALTLNPDDPTVVRYAPDSDEIVAATPSRLVAHITSPSFLDYELLSDFFLTFRAFVQPDELVSFLVTRLRWAVDRPDDSGRIVRVRTFVALRHWILNYFTDDFVPDYELRRHFCELVNGVYEYLQNRTYGGAGDIKIIGELKKCWRRTCGLHWESTGPSARDASTDDDIFPGGQAGSHLSDRSSIQPGNAATTHTRTPTFATIASHTTKPVDTQSFEIHKSIQHDPQPSVVSAPFSIQYSARPETERTDPQSPESTTFLSCSLPIRPMYRFDAAGDMPLVPRPRPTPALRISPSPTNAKTPHPLQNHNNRSESLLDLKTSSRKAPSLPDNASEFQIPGIYIIPGSLVRGVLYQPGSPYFDVNPAGTVQGAKPRPHLTVDFVESTGSIAQISAPNGGPGVKRFLGSMRRVLGNKQVPSHSDQFPQAGEGQLRATASVPEIAQEKPLPRKSSQRSRPQVRIDMLHALVVESFKGAVAAGMEEDRAMERDILAFTKQDQYEDSGDPQSGRQVNRFDRSFTIGSRSIVIVDDTQPDLPMPAMMSGAIHPLSSAPSSVAIFEAYINDANARNQGERRAESRDEAARQPRHEVLTRTISNAKDTSGAARAYEPTGIRKVSKRDKAKKVTVEAPSQPQRFTMTSTVSGGSRLRRYASYHSGDSKSKSGADGVVLNAQEVQLKPSDSDEFILGRPPPRQLRRRPGGDLKATNKVHDLEDPHRPQFAVSSISPSYRDPVKPSTAIPTAVESQDMEMRTPIIPSLPSSSPAKQRDQTSQAISPSSPKRRSISLIQTHSSQPNLRPSFEAEVAKLAALPDDGDDDGGVEAALLKLEGKYEKKTPQSSPIADSFATCPTRSSHTPQTAETDWLPGEDEEDRRIRHHKQHVEEVHPVAPLASSDIVPENVQTASTHHISLATADFGLTRMSSRRPGPTQSVAGSEDSYSSIPLLERGLSGVPTRLLNEKMHVQDNGSEASAKSAREPKHSASSSIEHVVETDSMRRIPSGGTLPRPQSPTMHKSFFLDDTQELSENYGAYMQSDTDSQGVKSFFDDDVIEDGPDTSMFSHPLRHPDTPPVIREVIIPPQKAPATTFNEGLPTPGITPTTKFPPQPHGMAPISPVGSARGHTRRPSEPSPIKSHQIAHSSVHLPFILGYDAELIAQQFTIIEKDALDEIDWKELIELRWKQASPAVRDWVEYLRTHDPRGVDLVIARFNLVVKWIVSEIVLTENLDERVRTIVQYIHIAAHCRRYRNYASMYQITIALLSADCSRLKGTWENVPTADQLTFSDLEKLVQPLRNFHNLRAEMETGTGDEGCIPFIGIYTRDLVYNAQKPPYITSLPQNANEPLVNFERHHTAATIVKSLLRLLEASSKYQFEVIPQAIEKCLWLAALDDAEITRRSTTLE</sequence>
<evidence type="ECO:0000259" key="4">
    <source>
        <dbReference type="PROSITE" id="PS50009"/>
    </source>
</evidence>
<evidence type="ECO:0008006" key="9">
    <source>
        <dbReference type="Google" id="ProtNLM"/>
    </source>
</evidence>
<organism evidence="7 8">
    <name type="scientific">Venturia effusa</name>
    <dbReference type="NCBI Taxonomy" id="50376"/>
    <lineage>
        <taxon>Eukaryota</taxon>
        <taxon>Fungi</taxon>
        <taxon>Dikarya</taxon>
        <taxon>Ascomycota</taxon>
        <taxon>Pezizomycotina</taxon>
        <taxon>Dothideomycetes</taxon>
        <taxon>Pleosporomycetidae</taxon>
        <taxon>Venturiales</taxon>
        <taxon>Venturiaceae</taxon>
        <taxon>Venturia</taxon>
    </lineage>
</organism>
<reference evidence="7 8" key="1">
    <citation type="submission" date="2019-07" db="EMBL/GenBank/DDBJ databases">
        <title>Finished genome of Venturia effusa.</title>
        <authorList>
            <person name="Young C.A."/>
            <person name="Cox M.P."/>
            <person name="Ganley A.R.D."/>
            <person name="David W.J."/>
        </authorList>
    </citation>
    <scope>NUCLEOTIDE SEQUENCE [LARGE SCALE GENOMIC DNA]</scope>
    <source>
        <strain evidence="8">albino</strain>
    </source>
</reference>
<protein>
    <recommendedName>
        <fullName evidence="9">UDENN domain-containing protein</fullName>
    </recommendedName>
</protein>
<dbReference type="PANTHER" id="PTHR13677:SF0">
    <property type="entry name" value="LD41638P"/>
    <property type="match status" value="1"/>
</dbReference>
<feature type="compositionally biased region" description="Basic and acidic residues" evidence="3">
    <location>
        <begin position="1461"/>
        <end position="1470"/>
    </location>
</feature>
<keyword evidence="8" id="KW-1185">Reference proteome</keyword>
<feature type="compositionally biased region" description="Polar residues" evidence="3">
    <location>
        <begin position="602"/>
        <end position="620"/>
    </location>
</feature>
<dbReference type="InterPro" id="IPR001895">
    <property type="entry name" value="RASGEF_cat_dom"/>
</dbReference>
<dbReference type="Gene3D" id="1.10.840.10">
    <property type="entry name" value="Ras guanine-nucleotide exchange factors catalytic domain"/>
    <property type="match status" value="1"/>
</dbReference>
<feature type="compositionally biased region" description="Polar residues" evidence="3">
    <location>
        <begin position="1589"/>
        <end position="1613"/>
    </location>
</feature>
<dbReference type="Pfam" id="PF00618">
    <property type="entry name" value="RasGEF_N"/>
    <property type="match status" value="1"/>
</dbReference>
<dbReference type="PROSITE" id="PS50211">
    <property type="entry name" value="DENN"/>
    <property type="match status" value="1"/>
</dbReference>
<feature type="compositionally biased region" description="Low complexity" evidence="3">
    <location>
        <begin position="1506"/>
        <end position="1516"/>
    </location>
</feature>
<proteinExistence type="inferred from homology"/>
<feature type="domain" description="UDENN" evidence="5">
    <location>
        <begin position="37"/>
        <end position="501"/>
    </location>
</feature>
<feature type="region of interest" description="Disordered" evidence="3">
    <location>
        <begin position="1032"/>
        <end position="1065"/>
    </location>
</feature>
<feature type="compositionally biased region" description="Polar residues" evidence="3">
    <location>
        <begin position="519"/>
        <end position="529"/>
    </location>
</feature>
<dbReference type="InterPro" id="IPR000651">
    <property type="entry name" value="Ras-like_Gua-exchang_fac_N"/>
</dbReference>
<feature type="compositionally biased region" description="Polar residues" evidence="3">
    <location>
        <begin position="1680"/>
        <end position="1691"/>
    </location>
</feature>
<evidence type="ECO:0000256" key="1">
    <source>
        <dbReference type="ARBA" id="ARBA00007159"/>
    </source>
</evidence>
<dbReference type="PROSITE" id="PS50009">
    <property type="entry name" value="RASGEF_CAT"/>
    <property type="match status" value="1"/>
</dbReference>
<accession>A0A517L828</accession>
<feature type="compositionally biased region" description="Low complexity" evidence="3">
    <location>
        <begin position="946"/>
        <end position="960"/>
    </location>
</feature>
<dbReference type="InterPro" id="IPR036964">
    <property type="entry name" value="RASGEF_cat_dom_sf"/>
</dbReference>
<dbReference type="STRING" id="50376.A0A517L828"/>
<dbReference type="Pfam" id="PF00617">
    <property type="entry name" value="RasGEF"/>
    <property type="match status" value="1"/>
</dbReference>
<dbReference type="SMART" id="SM00229">
    <property type="entry name" value="RasGEFN"/>
    <property type="match status" value="1"/>
</dbReference>
<evidence type="ECO:0000256" key="2">
    <source>
        <dbReference type="PROSITE-ProRule" id="PRU00168"/>
    </source>
</evidence>
<evidence type="ECO:0000313" key="7">
    <source>
        <dbReference type="EMBL" id="QDS71779.1"/>
    </source>
</evidence>
<feature type="compositionally biased region" description="Basic residues" evidence="3">
    <location>
        <begin position="1"/>
        <end position="15"/>
    </location>
</feature>
<feature type="region of interest" description="Disordered" evidence="3">
    <location>
        <begin position="1716"/>
        <end position="1740"/>
    </location>
</feature>
<dbReference type="PANTHER" id="PTHR13677">
    <property type="entry name" value="LD41638P"/>
    <property type="match status" value="1"/>
</dbReference>
<feature type="compositionally biased region" description="Basic residues" evidence="3">
    <location>
        <begin position="592"/>
        <end position="601"/>
    </location>
</feature>
<feature type="region of interest" description="Disordered" evidence="3">
    <location>
        <begin position="1"/>
        <end position="22"/>
    </location>
</feature>
<feature type="domain" description="N-terminal Ras-GEF" evidence="6">
    <location>
        <begin position="774"/>
        <end position="898"/>
    </location>
</feature>
<feature type="region of interest" description="Disordered" evidence="3">
    <location>
        <begin position="1587"/>
        <end position="1618"/>
    </location>
</feature>
<evidence type="ECO:0000313" key="8">
    <source>
        <dbReference type="Proteomes" id="UP000316270"/>
    </source>
</evidence>
<comment type="similarity">
    <text evidence="1">Belongs to the DENND6 family.</text>
</comment>
<feature type="region of interest" description="Disordered" evidence="3">
    <location>
        <begin position="1435"/>
        <end position="1535"/>
    </location>
</feature>
<dbReference type="Gene3D" id="1.20.870.10">
    <property type="entry name" value="Son of sevenless (SoS) protein Chain: S domain 1"/>
    <property type="match status" value="1"/>
</dbReference>
<feature type="region of interest" description="Disordered" evidence="3">
    <location>
        <begin position="346"/>
        <end position="365"/>
    </location>
</feature>
<dbReference type="InterPro" id="IPR023578">
    <property type="entry name" value="Ras_GEF_dom_sf"/>
</dbReference>
<dbReference type="PROSITE" id="PS50212">
    <property type="entry name" value="RASGEF_NTER"/>
    <property type="match status" value="1"/>
</dbReference>
<evidence type="ECO:0000259" key="6">
    <source>
        <dbReference type="PROSITE" id="PS50212"/>
    </source>
</evidence>
<dbReference type="InterPro" id="IPR037516">
    <property type="entry name" value="Tripartite_DENN"/>
</dbReference>
<feature type="region of interest" description="Disordered" evidence="3">
    <location>
        <begin position="512"/>
        <end position="620"/>
    </location>
</feature>
<feature type="region of interest" description="Disordered" evidence="3">
    <location>
        <begin position="912"/>
        <end position="964"/>
    </location>
</feature>
<feature type="compositionally biased region" description="Polar residues" evidence="3">
    <location>
        <begin position="1049"/>
        <end position="1064"/>
    </location>
</feature>
<dbReference type="GO" id="GO:0055037">
    <property type="term" value="C:recycling endosome"/>
    <property type="evidence" value="ECO:0007669"/>
    <property type="project" value="TreeGrafter"/>
</dbReference>
<feature type="compositionally biased region" description="Basic and acidic residues" evidence="3">
    <location>
        <begin position="569"/>
        <end position="586"/>
    </location>
</feature>
<feature type="domain" description="Ras-GEF" evidence="4">
    <location>
        <begin position="1902"/>
        <end position="2147"/>
    </location>
</feature>
<evidence type="ECO:0000256" key="3">
    <source>
        <dbReference type="SAM" id="MobiDB-lite"/>
    </source>
</evidence>
<dbReference type="GO" id="GO:0007264">
    <property type="term" value="P:small GTPase-mediated signal transduction"/>
    <property type="evidence" value="ECO:0007669"/>
    <property type="project" value="InterPro"/>
</dbReference>
<dbReference type="EMBL" id="CP042190">
    <property type="protein sequence ID" value="QDS71779.1"/>
    <property type="molecule type" value="Genomic_DNA"/>
</dbReference>